<dbReference type="RefSeq" id="WP_234862075.1">
    <property type="nucleotide sequence ID" value="NZ_JAKEVZ010000010.1"/>
</dbReference>
<dbReference type="InterPro" id="IPR006694">
    <property type="entry name" value="Fatty_acid_hydroxylase"/>
</dbReference>
<feature type="transmembrane region" description="Helical" evidence="7">
    <location>
        <begin position="62"/>
        <end position="80"/>
    </location>
</feature>
<dbReference type="PANTHER" id="PTHR21624:SF1">
    <property type="entry name" value="ALKYLGLYCEROL MONOOXYGENASE"/>
    <property type="match status" value="1"/>
</dbReference>
<feature type="transmembrane region" description="Helical" evidence="7">
    <location>
        <begin position="192"/>
        <end position="214"/>
    </location>
</feature>
<evidence type="ECO:0000313" key="10">
    <source>
        <dbReference type="Proteomes" id="UP001201449"/>
    </source>
</evidence>
<dbReference type="InterPro" id="IPR051689">
    <property type="entry name" value="Sterol_desaturase/TMEM195"/>
</dbReference>
<protein>
    <submittedName>
        <fullName evidence="9">Sterol desaturase family protein</fullName>
    </submittedName>
</protein>
<dbReference type="Proteomes" id="UP001201449">
    <property type="component" value="Unassembled WGS sequence"/>
</dbReference>
<evidence type="ECO:0000259" key="8">
    <source>
        <dbReference type="Pfam" id="PF04116"/>
    </source>
</evidence>
<keyword evidence="5" id="KW-0443">Lipid metabolism</keyword>
<evidence type="ECO:0000256" key="2">
    <source>
        <dbReference type="ARBA" id="ARBA00022692"/>
    </source>
</evidence>
<feature type="domain" description="Fatty acid hydroxylase" evidence="8">
    <location>
        <begin position="139"/>
        <end position="271"/>
    </location>
</feature>
<evidence type="ECO:0000313" key="9">
    <source>
        <dbReference type="EMBL" id="MCF1752169.1"/>
    </source>
</evidence>
<comment type="subcellular location">
    <subcellularLocation>
        <location evidence="1">Endomembrane system</location>
        <topology evidence="1">Multi-pass membrane protein</topology>
    </subcellularLocation>
</comment>
<evidence type="ECO:0000256" key="4">
    <source>
        <dbReference type="ARBA" id="ARBA00023002"/>
    </source>
</evidence>
<dbReference type="PANTHER" id="PTHR21624">
    <property type="entry name" value="STEROL DESATURASE-RELATED PROTEIN"/>
    <property type="match status" value="1"/>
</dbReference>
<feature type="transmembrane region" description="Helical" evidence="7">
    <location>
        <begin position="135"/>
        <end position="155"/>
    </location>
</feature>
<name>A0ABS9BVS8_9BACT</name>
<dbReference type="Pfam" id="PF04116">
    <property type="entry name" value="FA_hydroxylase"/>
    <property type="match status" value="1"/>
</dbReference>
<keyword evidence="4" id="KW-0560">Oxidoreductase</keyword>
<evidence type="ECO:0000256" key="6">
    <source>
        <dbReference type="ARBA" id="ARBA00023136"/>
    </source>
</evidence>
<keyword evidence="6 7" id="KW-0472">Membrane</keyword>
<evidence type="ECO:0000256" key="7">
    <source>
        <dbReference type="SAM" id="Phobius"/>
    </source>
</evidence>
<evidence type="ECO:0000256" key="5">
    <source>
        <dbReference type="ARBA" id="ARBA00023098"/>
    </source>
</evidence>
<keyword evidence="10" id="KW-1185">Reference proteome</keyword>
<feature type="transmembrane region" description="Helical" evidence="7">
    <location>
        <begin position="101"/>
        <end position="120"/>
    </location>
</feature>
<sequence>MPFSAKQSELPIPLQSVFTNYLLRKIRQTRKVAKTDLCRPMLLVFPKFKIQIVPLKIDAMKTFYAVLAVFFILGSILEYFSTYKEHQNYYSLKDFKSSLMLMLTALIVDLGSKIVAISLLDKLSFYSIWSLGYDWWVWISCYILWDFVFYVKHYLEHNVRFMWAIHVNHHSSEYMNLSTSLRSGVFKASYRYFFWAIPILIGFPLPMFLILYGLGKVWAFFSHSQRLGNWGILEKYTITPTHHNLHHSSNEDNLNKNFGETFLIWDKLFKTYKETNKPLSFGINEKINHDDFKEVVFHEFRSMVSDFLAAKNWRQKFKIVFGKP</sequence>
<evidence type="ECO:0000256" key="1">
    <source>
        <dbReference type="ARBA" id="ARBA00004127"/>
    </source>
</evidence>
<reference evidence="9 10" key="1">
    <citation type="submission" date="2022-01" db="EMBL/GenBank/DDBJ databases">
        <title>Mariniradius saccharolyticus sp. nov., isolated from sediment of a river.</title>
        <authorList>
            <person name="Liu H."/>
        </authorList>
    </citation>
    <scope>NUCLEOTIDE SEQUENCE [LARGE SCALE GENOMIC DNA]</scope>
    <source>
        <strain evidence="9 10">RY-2</strain>
    </source>
</reference>
<evidence type="ECO:0000256" key="3">
    <source>
        <dbReference type="ARBA" id="ARBA00022989"/>
    </source>
</evidence>
<organism evidence="9 10">
    <name type="scientific">Mariniradius sediminis</name>
    <dbReference type="NCBI Taxonomy" id="2909237"/>
    <lineage>
        <taxon>Bacteria</taxon>
        <taxon>Pseudomonadati</taxon>
        <taxon>Bacteroidota</taxon>
        <taxon>Cytophagia</taxon>
        <taxon>Cytophagales</taxon>
        <taxon>Cyclobacteriaceae</taxon>
        <taxon>Mariniradius</taxon>
    </lineage>
</organism>
<gene>
    <name evidence="9" type="ORF">L0U89_13940</name>
</gene>
<proteinExistence type="predicted"/>
<keyword evidence="2 7" id="KW-0812">Transmembrane</keyword>
<accession>A0ABS9BVS8</accession>
<keyword evidence="3 7" id="KW-1133">Transmembrane helix</keyword>
<dbReference type="EMBL" id="JAKEVZ010000010">
    <property type="protein sequence ID" value="MCF1752169.1"/>
    <property type="molecule type" value="Genomic_DNA"/>
</dbReference>
<comment type="caution">
    <text evidence="9">The sequence shown here is derived from an EMBL/GenBank/DDBJ whole genome shotgun (WGS) entry which is preliminary data.</text>
</comment>